<dbReference type="InterPro" id="IPR051051">
    <property type="entry name" value="E3_ubiq-ligase_TRIM/RNF"/>
</dbReference>
<dbReference type="InterPro" id="IPR013320">
    <property type="entry name" value="ConA-like_dom_sf"/>
</dbReference>
<dbReference type="PROSITE" id="PS00518">
    <property type="entry name" value="ZF_RING_1"/>
    <property type="match status" value="1"/>
</dbReference>
<proteinExistence type="predicted"/>
<dbReference type="GO" id="GO:0008270">
    <property type="term" value="F:zinc ion binding"/>
    <property type="evidence" value="ECO:0007669"/>
    <property type="project" value="UniProtKB-KW"/>
</dbReference>
<evidence type="ECO:0000256" key="4">
    <source>
        <dbReference type="ARBA" id="ARBA00022833"/>
    </source>
</evidence>
<evidence type="ECO:0000256" key="2">
    <source>
        <dbReference type="ARBA" id="ARBA00022723"/>
    </source>
</evidence>
<evidence type="ECO:0000256" key="1">
    <source>
        <dbReference type="ARBA" id="ARBA00022588"/>
    </source>
</evidence>
<dbReference type="SUPFAM" id="SSF57850">
    <property type="entry name" value="RING/U-box"/>
    <property type="match status" value="1"/>
</dbReference>
<evidence type="ECO:0000256" key="7">
    <source>
        <dbReference type="SAM" id="MobiDB-lite"/>
    </source>
</evidence>
<dbReference type="InterPro" id="IPR017907">
    <property type="entry name" value="Znf_RING_CS"/>
</dbReference>
<feature type="compositionally biased region" description="Low complexity" evidence="7">
    <location>
        <begin position="302"/>
        <end position="336"/>
    </location>
</feature>
<reference evidence="10" key="2">
    <citation type="submission" date="2025-09" db="UniProtKB">
        <authorList>
            <consortium name="Ensembl"/>
        </authorList>
    </citation>
    <scope>IDENTIFICATION</scope>
</reference>
<evidence type="ECO:0000313" key="10">
    <source>
        <dbReference type="Ensembl" id="ENSSMRP00000007102.1"/>
    </source>
</evidence>
<dbReference type="InterPro" id="IPR001870">
    <property type="entry name" value="B30.2/SPRY"/>
</dbReference>
<dbReference type="InterPro" id="IPR003877">
    <property type="entry name" value="SPRY_dom"/>
</dbReference>
<dbReference type="SMART" id="SM00449">
    <property type="entry name" value="SPRY"/>
    <property type="match status" value="1"/>
</dbReference>
<dbReference type="Pfam" id="PF00622">
    <property type="entry name" value="SPRY"/>
    <property type="match status" value="1"/>
</dbReference>
<evidence type="ECO:0000259" key="8">
    <source>
        <dbReference type="PROSITE" id="PS50089"/>
    </source>
</evidence>
<dbReference type="InterPro" id="IPR013083">
    <property type="entry name" value="Znf_RING/FYVE/PHD"/>
</dbReference>
<dbReference type="AlphaFoldDB" id="A0A8D0BEK3"/>
<organism evidence="10 11">
    <name type="scientific">Salvator merianae</name>
    <name type="common">Argentine black and white tegu</name>
    <name type="synonym">Tupinambis merianae</name>
    <dbReference type="NCBI Taxonomy" id="96440"/>
    <lineage>
        <taxon>Eukaryota</taxon>
        <taxon>Metazoa</taxon>
        <taxon>Chordata</taxon>
        <taxon>Craniata</taxon>
        <taxon>Vertebrata</taxon>
        <taxon>Euteleostomi</taxon>
        <taxon>Lepidosauria</taxon>
        <taxon>Squamata</taxon>
        <taxon>Bifurcata</taxon>
        <taxon>Unidentata</taxon>
        <taxon>Episquamata</taxon>
        <taxon>Laterata</taxon>
        <taxon>Teiioidea</taxon>
        <taxon>Teiidae</taxon>
        <taxon>Salvator</taxon>
    </lineage>
</organism>
<name>A0A8D0BEK3_SALMN</name>
<keyword evidence="2" id="KW-0479">Metal-binding</keyword>
<dbReference type="Gene3D" id="2.60.120.920">
    <property type="match status" value="1"/>
</dbReference>
<dbReference type="SUPFAM" id="SSF49899">
    <property type="entry name" value="Concanavalin A-like lectins/glucanases"/>
    <property type="match status" value="1"/>
</dbReference>
<dbReference type="GO" id="GO:0004842">
    <property type="term" value="F:ubiquitin-protein transferase activity"/>
    <property type="evidence" value="ECO:0007669"/>
    <property type="project" value="InterPro"/>
</dbReference>
<sequence length="521" mass="58946">MATAAYALELEKVLQDDLTCGICLDFFNNPVLIIKCSHTFCKECISRHYKRSRANPFCPKCRGELHPNILVENRSLANIVGSFQQVKTQRSKRQKENGLEFWRDYQEASGSQDLKLSVDFGLHQLKDVVKIAEIPQQIEAAIEAATAWSRDSITMKDSVSQIKNSLREGFSVMRKYISHQEEAVLNFVDKEYTAAQQRMNLISEQLSARTHELLELQNNSEELMKTTSLDQEIHTGSLIEVDKAKHDVQKIYSMIQTVEEFKRQLGMSVLEKYPIQLLQEPSPGTNSVKEIHTNAAEGGTASSISSSKSQESLDQRSLQETSSCSSAVSPASDSPVPMIRSQYSQWASSVTFDLERLNHRLELSENKRKVIVSHSPLENDHSPKKFRKSQVLASQGFSEGCHYWEVNTRDCLGWAVGVARAEIDSSDKLGRNELSWCIEWSGNRLSAWHRNKETPISKEKPLLVGVFLDIPKKHLHFHSLTGKETNLHCFNINVANPVYPAFWIYGMDVGGSLTIRDVKRS</sequence>
<dbReference type="Proteomes" id="UP000694421">
    <property type="component" value="Unplaced"/>
</dbReference>
<dbReference type="InterPro" id="IPR003613">
    <property type="entry name" value="Ubox_domain"/>
</dbReference>
<dbReference type="Ensembl" id="ENSSMRT00000008314.1">
    <property type="protein sequence ID" value="ENSSMRP00000007102.1"/>
    <property type="gene ID" value="ENSSMRG00000005729.1"/>
</dbReference>
<dbReference type="GeneTree" id="ENSGT00940000164538"/>
<keyword evidence="1" id="KW-0399">Innate immunity</keyword>
<keyword evidence="3 6" id="KW-0863">Zinc-finger</keyword>
<evidence type="ECO:0000259" key="9">
    <source>
        <dbReference type="PROSITE" id="PS50188"/>
    </source>
</evidence>
<feature type="region of interest" description="Disordered" evidence="7">
    <location>
        <begin position="296"/>
        <end position="336"/>
    </location>
</feature>
<dbReference type="GO" id="GO:0016567">
    <property type="term" value="P:protein ubiquitination"/>
    <property type="evidence" value="ECO:0007669"/>
    <property type="project" value="InterPro"/>
</dbReference>
<dbReference type="InterPro" id="IPR043136">
    <property type="entry name" value="B30.2/SPRY_sf"/>
</dbReference>
<dbReference type="GO" id="GO:0045087">
    <property type="term" value="P:innate immune response"/>
    <property type="evidence" value="ECO:0007669"/>
    <property type="project" value="UniProtKB-KW"/>
</dbReference>
<evidence type="ECO:0000313" key="11">
    <source>
        <dbReference type="Proteomes" id="UP000694421"/>
    </source>
</evidence>
<dbReference type="Gene3D" id="3.30.40.10">
    <property type="entry name" value="Zinc/RING finger domain, C3HC4 (zinc finger)"/>
    <property type="match status" value="1"/>
</dbReference>
<reference evidence="10" key="1">
    <citation type="submission" date="2025-08" db="UniProtKB">
        <authorList>
            <consortium name="Ensembl"/>
        </authorList>
    </citation>
    <scope>IDENTIFICATION</scope>
</reference>
<keyword evidence="11" id="KW-1185">Reference proteome</keyword>
<dbReference type="Pfam" id="PF00097">
    <property type="entry name" value="zf-C3HC4"/>
    <property type="match status" value="1"/>
</dbReference>
<accession>A0A8D0BEK3</accession>
<keyword evidence="4" id="KW-0862">Zinc</keyword>
<dbReference type="PROSITE" id="PS50188">
    <property type="entry name" value="B302_SPRY"/>
    <property type="match status" value="1"/>
</dbReference>
<dbReference type="SMART" id="SM00504">
    <property type="entry name" value="Ubox"/>
    <property type="match status" value="1"/>
</dbReference>
<dbReference type="SMART" id="SM00184">
    <property type="entry name" value="RING"/>
    <property type="match status" value="1"/>
</dbReference>
<dbReference type="InterPro" id="IPR001841">
    <property type="entry name" value="Znf_RING"/>
</dbReference>
<dbReference type="PROSITE" id="PS50089">
    <property type="entry name" value="ZF_RING_2"/>
    <property type="match status" value="1"/>
</dbReference>
<evidence type="ECO:0000256" key="6">
    <source>
        <dbReference type="PROSITE-ProRule" id="PRU00175"/>
    </source>
</evidence>
<evidence type="ECO:0000256" key="5">
    <source>
        <dbReference type="ARBA" id="ARBA00022859"/>
    </source>
</evidence>
<feature type="domain" description="B30.2/SPRY" evidence="9">
    <location>
        <begin position="330"/>
        <end position="520"/>
    </location>
</feature>
<dbReference type="InterPro" id="IPR018957">
    <property type="entry name" value="Znf_C3HC4_RING-type"/>
</dbReference>
<evidence type="ECO:0000256" key="3">
    <source>
        <dbReference type="ARBA" id="ARBA00022771"/>
    </source>
</evidence>
<dbReference type="PANTHER" id="PTHR25465:SF41">
    <property type="entry name" value="E3 UBIQUITIN-PROTEIN LIGASE RNF135"/>
    <property type="match status" value="1"/>
</dbReference>
<keyword evidence="5" id="KW-0391">Immunity</keyword>
<protein>
    <submittedName>
        <fullName evidence="10">Uncharacterized protein</fullName>
    </submittedName>
</protein>
<dbReference type="PANTHER" id="PTHR25465">
    <property type="entry name" value="B-BOX DOMAIN CONTAINING"/>
    <property type="match status" value="1"/>
</dbReference>
<feature type="domain" description="RING-type" evidence="8">
    <location>
        <begin position="20"/>
        <end position="62"/>
    </location>
</feature>